<dbReference type="STRING" id="1076935.U4L911"/>
<evidence type="ECO:0000256" key="3">
    <source>
        <dbReference type="ARBA" id="ARBA00022833"/>
    </source>
</evidence>
<name>U4L911_PYROM</name>
<dbReference type="GO" id="GO:0005634">
    <property type="term" value="C:nucleus"/>
    <property type="evidence" value="ECO:0007669"/>
    <property type="project" value="UniProtKB-SubCell"/>
</dbReference>
<comment type="subcellular location">
    <subcellularLocation>
        <location evidence="1">Nucleus</location>
    </subcellularLocation>
</comment>
<dbReference type="Proteomes" id="UP000018144">
    <property type="component" value="Unassembled WGS sequence"/>
</dbReference>
<evidence type="ECO:0000256" key="5">
    <source>
        <dbReference type="ARBA" id="ARBA00023125"/>
    </source>
</evidence>
<dbReference type="EMBL" id="HF936168">
    <property type="protein sequence ID" value="CCX15426.1"/>
    <property type="molecule type" value="Genomic_DNA"/>
</dbReference>
<keyword evidence="7" id="KW-0539">Nucleus</keyword>
<organism evidence="10 11">
    <name type="scientific">Pyronema omphalodes (strain CBS 100304)</name>
    <name type="common">Pyronema confluens</name>
    <dbReference type="NCBI Taxonomy" id="1076935"/>
    <lineage>
        <taxon>Eukaryota</taxon>
        <taxon>Fungi</taxon>
        <taxon>Dikarya</taxon>
        <taxon>Ascomycota</taxon>
        <taxon>Pezizomycotina</taxon>
        <taxon>Pezizomycetes</taxon>
        <taxon>Pezizales</taxon>
        <taxon>Pyronemataceae</taxon>
        <taxon>Pyronema</taxon>
    </lineage>
</organism>
<evidence type="ECO:0000256" key="1">
    <source>
        <dbReference type="ARBA" id="ARBA00004123"/>
    </source>
</evidence>
<dbReference type="InterPro" id="IPR052202">
    <property type="entry name" value="Yeast_MetPath_Reg"/>
</dbReference>
<dbReference type="OrthoDB" id="5319458at2759"/>
<keyword evidence="11" id="KW-1185">Reference proteome</keyword>
<accession>U4L911</accession>
<dbReference type="CDD" id="cd00067">
    <property type="entry name" value="GAL4"/>
    <property type="match status" value="1"/>
</dbReference>
<dbReference type="PROSITE" id="PS00463">
    <property type="entry name" value="ZN2_CY6_FUNGAL_1"/>
    <property type="match status" value="1"/>
</dbReference>
<dbReference type="PROSITE" id="PS50048">
    <property type="entry name" value="ZN2_CY6_FUNGAL_2"/>
    <property type="match status" value="1"/>
</dbReference>
<keyword evidence="2" id="KW-0479">Metal-binding</keyword>
<sequence length="556" mass="62788">MADAPLLRVSRPVSACSRCRSAKVKCDGKLPACTACERAGKATECNGGNDQFARGKERSYVASLESKLEKLEKRLAALQDACAPSAPPTPDHRHRNKQQKVDDDGEVEDLGHQCRHSRYFYGFAPDLSFSRIALRASSVSRILNSKPRARLPPRHTATRLVQHYFDKIFATMPCVNETSFFGALEAVYRDEAGAHPFDIFCVYMVLAVGTMSLSKSQDSAAAHNAACFVKSALEHADTVITPSDLKGVQATLLLVQYSMLEPAHFNSWYLIGVASRIMIDIGLHQEPLKVSKRRSAEMDLRRRVFYCVYTLDRSISMVLQRPFTFSDDSVLVSLPKGVNTPTPMAAATHLFRLRKLQSEWYQSLHLSGSDPLPNPTEYISHHTQLLHQWKDNIPPMSPSTRDWLLLEWHYLLIYLPAPSPKIPRCSSDALQQIYTHSLSYSFSFRAILTEAVNSGFVYTYHDALRTYFVGSNLLHSMTLLPGLGDEKAESAIEGIIFVLTQMMVRWPEVEALRDKFRNEAGYVLQRRRQQREMEWERLGGHVATADFGNIAFYRYA</sequence>
<evidence type="ECO:0000259" key="9">
    <source>
        <dbReference type="PROSITE" id="PS50048"/>
    </source>
</evidence>
<dbReference type="eggNOG" id="ENOG502RSRA">
    <property type="taxonomic scope" value="Eukaryota"/>
</dbReference>
<proteinExistence type="predicted"/>
<evidence type="ECO:0000256" key="8">
    <source>
        <dbReference type="SAM" id="MobiDB-lite"/>
    </source>
</evidence>
<dbReference type="PANTHER" id="PTHR47782">
    <property type="entry name" value="ZN(II)2CYS6 TRANSCRIPTION FACTOR (EUROFUNG)-RELATED"/>
    <property type="match status" value="1"/>
</dbReference>
<gene>
    <name evidence="10" type="ORF">PCON_01701</name>
</gene>
<dbReference type="InterPro" id="IPR007219">
    <property type="entry name" value="XnlR_reg_dom"/>
</dbReference>
<dbReference type="GO" id="GO:0006351">
    <property type="term" value="P:DNA-templated transcription"/>
    <property type="evidence" value="ECO:0007669"/>
    <property type="project" value="InterPro"/>
</dbReference>
<dbReference type="InterPro" id="IPR001138">
    <property type="entry name" value="Zn2Cys6_DnaBD"/>
</dbReference>
<keyword evidence="3" id="KW-0862">Zinc</keyword>
<dbReference type="SMART" id="SM00906">
    <property type="entry name" value="Fungal_trans"/>
    <property type="match status" value="1"/>
</dbReference>
<evidence type="ECO:0000256" key="4">
    <source>
        <dbReference type="ARBA" id="ARBA00023015"/>
    </source>
</evidence>
<dbReference type="Pfam" id="PF04082">
    <property type="entry name" value="Fungal_trans"/>
    <property type="match status" value="1"/>
</dbReference>
<evidence type="ECO:0000256" key="6">
    <source>
        <dbReference type="ARBA" id="ARBA00023163"/>
    </source>
</evidence>
<dbReference type="PANTHER" id="PTHR47782:SF2">
    <property type="entry name" value="TRANSCRIPTION FACTOR, PUTATIVE (AFU_ORTHOLOGUE AFUA_4G12570)-RELATED"/>
    <property type="match status" value="1"/>
</dbReference>
<dbReference type="GO" id="GO:0008270">
    <property type="term" value="F:zinc ion binding"/>
    <property type="evidence" value="ECO:0007669"/>
    <property type="project" value="InterPro"/>
</dbReference>
<dbReference type="AlphaFoldDB" id="U4L911"/>
<dbReference type="OMA" id="FPCFSET"/>
<dbReference type="SMART" id="SM00066">
    <property type="entry name" value="GAL4"/>
    <property type="match status" value="1"/>
</dbReference>
<keyword evidence="4" id="KW-0805">Transcription regulation</keyword>
<dbReference type="GO" id="GO:0043565">
    <property type="term" value="F:sequence-specific DNA binding"/>
    <property type="evidence" value="ECO:0007669"/>
    <property type="project" value="TreeGrafter"/>
</dbReference>
<evidence type="ECO:0000256" key="2">
    <source>
        <dbReference type="ARBA" id="ARBA00022723"/>
    </source>
</evidence>
<reference evidence="10 11" key="1">
    <citation type="journal article" date="2013" name="PLoS Genet.">
        <title>The genome and development-dependent transcriptomes of Pyronema confluens: a window into fungal evolution.</title>
        <authorList>
            <person name="Traeger S."/>
            <person name="Altegoer F."/>
            <person name="Freitag M."/>
            <person name="Gabaldon T."/>
            <person name="Kempken F."/>
            <person name="Kumar A."/>
            <person name="Marcet-Houben M."/>
            <person name="Poggeler S."/>
            <person name="Stajich J.E."/>
            <person name="Nowrousian M."/>
        </authorList>
    </citation>
    <scope>NUCLEOTIDE SEQUENCE [LARGE SCALE GENOMIC DNA]</scope>
    <source>
        <strain evidence="11">CBS 100304</strain>
        <tissue evidence="10">Vegetative mycelium</tissue>
    </source>
</reference>
<keyword evidence="6" id="KW-0804">Transcription</keyword>
<dbReference type="Pfam" id="PF00172">
    <property type="entry name" value="Zn_clus"/>
    <property type="match status" value="1"/>
</dbReference>
<feature type="region of interest" description="Disordered" evidence="8">
    <location>
        <begin position="82"/>
        <end position="107"/>
    </location>
</feature>
<dbReference type="SUPFAM" id="SSF57701">
    <property type="entry name" value="Zn2/Cys6 DNA-binding domain"/>
    <property type="match status" value="1"/>
</dbReference>
<evidence type="ECO:0000313" key="10">
    <source>
        <dbReference type="EMBL" id="CCX15426.1"/>
    </source>
</evidence>
<protein>
    <submittedName>
        <fullName evidence="10">Similar to Protein STB5 acc. no. P38699</fullName>
    </submittedName>
</protein>
<feature type="domain" description="Zn(2)-C6 fungal-type" evidence="9">
    <location>
        <begin position="15"/>
        <end position="45"/>
    </location>
</feature>
<dbReference type="InterPro" id="IPR036864">
    <property type="entry name" value="Zn2-C6_fun-type_DNA-bd_sf"/>
</dbReference>
<dbReference type="GO" id="GO:0000981">
    <property type="term" value="F:DNA-binding transcription factor activity, RNA polymerase II-specific"/>
    <property type="evidence" value="ECO:0007669"/>
    <property type="project" value="InterPro"/>
</dbReference>
<dbReference type="CDD" id="cd12148">
    <property type="entry name" value="fungal_TF_MHR"/>
    <property type="match status" value="1"/>
</dbReference>
<dbReference type="Gene3D" id="4.10.240.10">
    <property type="entry name" value="Zn(2)-C6 fungal-type DNA-binding domain"/>
    <property type="match status" value="1"/>
</dbReference>
<evidence type="ECO:0000256" key="7">
    <source>
        <dbReference type="ARBA" id="ARBA00023242"/>
    </source>
</evidence>
<dbReference type="GO" id="GO:0045944">
    <property type="term" value="P:positive regulation of transcription by RNA polymerase II"/>
    <property type="evidence" value="ECO:0007669"/>
    <property type="project" value="TreeGrafter"/>
</dbReference>
<keyword evidence="5" id="KW-0238">DNA-binding</keyword>
<evidence type="ECO:0000313" key="11">
    <source>
        <dbReference type="Proteomes" id="UP000018144"/>
    </source>
</evidence>